<dbReference type="InterPro" id="IPR039791">
    <property type="entry name" value="GCM"/>
</dbReference>
<dbReference type="InterPro" id="IPR036115">
    <property type="entry name" value="GCM_dom_sf"/>
</dbReference>
<dbReference type="InterPro" id="IPR003902">
    <property type="entry name" value="Tscrpt_reg_GCM"/>
</dbReference>
<dbReference type="VEuPathDB" id="VectorBase:HLOH_042829"/>
<keyword evidence="1" id="KW-0217">Developmental protein</keyword>
<evidence type="ECO:0000313" key="8">
    <source>
        <dbReference type="EMBL" id="KAH9363887.1"/>
    </source>
</evidence>
<proteinExistence type="predicted"/>
<dbReference type="Gene3D" id="2.20.25.670">
    <property type="entry name" value="GCM domain, large subdomain"/>
    <property type="match status" value="1"/>
</dbReference>
<name>A0A9J6FM27_HAELO</name>
<feature type="domain" description="GCM" evidence="7">
    <location>
        <begin position="12"/>
        <end position="168"/>
    </location>
</feature>
<dbReference type="PANTHER" id="PTHR12414">
    <property type="entry name" value="GLIAL CELLS MISSING RELATED/GLIDE"/>
    <property type="match status" value="1"/>
</dbReference>
<organism evidence="8 9">
    <name type="scientific">Haemaphysalis longicornis</name>
    <name type="common">Bush tick</name>
    <dbReference type="NCBI Taxonomy" id="44386"/>
    <lineage>
        <taxon>Eukaryota</taxon>
        <taxon>Metazoa</taxon>
        <taxon>Ecdysozoa</taxon>
        <taxon>Arthropoda</taxon>
        <taxon>Chelicerata</taxon>
        <taxon>Arachnida</taxon>
        <taxon>Acari</taxon>
        <taxon>Parasitiformes</taxon>
        <taxon>Ixodida</taxon>
        <taxon>Ixodoidea</taxon>
        <taxon>Ixodidae</taxon>
        <taxon>Haemaphysalinae</taxon>
        <taxon>Haemaphysalis</taxon>
    </lineage>
</organism>
<keyword evidence="3" id="KW-0238">DNA-binding</keyword>
<gene>
    <name evidence="8" type="ORF">HPB48_004098</name>
</gene>
<evidence type="ECO:0000256" key="4">
    <source>
        <dbReference type="ARBA" id="ARBA00023163"/>
    </source>
</evidence>
<evidence type="ECO:0000256" key="3">
    <source>
        <dbReference type="ARBA" id="ARBA00023125"/>
    </source>
</evidence>
<keyword evidence="4" id="KW-0804">Transcription</keyword>
<accession>A0A9J6FM27</accession>
<dbReference type="GO" id="GO:0000978">
    <property type="term" value="F:RNA polymerase II cis-regulatory region sequence-specific DNA binding"/>
    <property type="evidence" value="ECO:0007669"/>
    <property type="project" value="TreeGrafter"/>
</dbReference>
<dbReference type="Pfam" id="PF03615">
    <property type="entry name" value="GCM"/>
    <property type="match status" value="1"/>
</dbReference>
<dbReference type="AlphaFoldDB" id="A0A9J6FM27"/>
<evidence type="ECO:0000256" key="2">
    <source>
        <dbReference type="ARBA" id="ARBA00023015"/>
    </source>
</evidence>
<dbReference type="Gene3D" id="3.30.70.3530">
    <property type="entry name" value="GCM motif"/>
    <property type="match status" value="1"/>
</dbReference>
<dbReference type="PANTHER" id="PTHR12414:SF8">
    <property type="entry name" value="TRANSCRIPTION FACTOR GLIAL CELLS MISSING-RELATED"/>
    <property type="match status" value="1"/>
</dbReference>
<dbReference type="GO" id="GO:0001228">
    <property type="term" value="F:DNA-binding transcription activator activity, RNA polymerase II-specific"/>
    <property type="evidence" value="ECO:0007669"/>
    <property type="project" value="InterPro"/>
</dbReference>
<dbReference type="EMBL" id="JABSTR010000002">
    <property type="protein sequence ID" value="KAH9363887.1"/>
    <property type="molecule type" value="Genomic_DNA"/>
</dbReference>
<evidence type="ECO:0000256" key="6">
    <source>
        <dbReference type="SAM" id="MobiDB-lite"/>
    </source>
</evidence>
<keyword evidence="5" id="KW-0539">Nucleus</keyword>
<reference evidence="8 9" key="1">
    <citation type="journal article" date="2020" name="Cell">
        <title>Large-Scale Comparative Analyses of Tick Genomes Elucidate Their Genetic Diversity and Vector Capacities.</title>
        <authorList>
            <consortium name="Tick Genome and Microbiome Consortium (TIGMIC)"/>
            <person name="Jia N."/>
            <person name="Wang J."/>
            <person name="Shi W."/>
            <person name="Du L."/>
            <person name="Sun Y."/>
            <person name="Zhan W."/>
            <person name="Jiang J.F."/>
            <person name="Wang Q."/>
            <person name="Zhang B."/>
            <person name="Ji P."/>
            <person name="Bell-Sakyi L."/>
            <person name="Cui X.M."/>
            <person name="Yuan T.T."/>
            <person name="Jiang B.G."/>
            <person name="Yang W.F."/>
            <person name="Lam T.T."/>
            <person name="Chang Q.C."/>
            <person name="Ding S.J."/>
            <person name="Wang X.J."/>
            <person name="Zhu J.G."/>
            <person name="Ruan X.D."/>
            <person name="Zhao L."/>
            <person name="Wei J.T."/>
            <person name="Ye R.Z."/>
            <person name="Que T.C."/>
            <person name="Du C.H."/>
            <person name="Zhou Y.H."/>
            <person name="Cheng J.X."/>
            <person name="Dai P.F."/>
            <person name="Guo W.B."/>
            <person name="Han X.H."/>
            <person name="Huang E.J."/>
            <person name="Li L.F."/>
            <person name="Wei W."/>
            <person name="Gao Y.C."/>
            <person name="Liu J.Z."/>
            <person name="Shao H.Z."/>
            <person name="Wang X."/>
            <person name="Wang C.C."/>
            <person name="Yang T.C."/>
            <person name="Huo Q.B."/>
            <person name="Li W."/>
            <person name="Chen H.Y."/>
            <person name="Chen S.E."/>
            <person name="Zhou L.G."/>
            <person name="Ni X.B."/>
            <person name="Tian J.H."/>
            <person name="Sheng Y."/>
            <person name="Liu T."/>
            <person name="Pan Y.S."/>
            <person name="Xia L.Y."/>
            <person name="Li J."/>
            <person name="Zhao F."/>
            <person name="Cao W.C."/>
        </authorList>
    </citation>
    <scope>NUCLEOTIDE SEQUENCE [LARGE SCALE GENOMIC DNA]</scope>
    <source>
        <strain evidence="8">HaeL-2018</strain>
    </source>
</reference>
<evidence type="ECO:0000313" key="9">
    <source>
        <dbReference type="Proteomes" id="UP000821853"/>
    </source>
</evidence>
<dbReference type="GO" id="GO:0005634">
    <property type="term" value="C:nucleus"/>
    <property type="evidence" value="ECO:0007669"/>
    <property type="project" value="TreeGrafter"/>
</dbReference>
<dbReference type="InterPro" id="IPR043021">
    <property type="entry name" value="GCM_small"/>
</dbReference>
<evidence type="ECO:0000256" key="5">
    <source>
        <dbReference type="ARBA" id="ARBA00023242"/>
    </source>
</evidence>
<keyword evidence="2" id="KW-0805">Transcription regulation</keyword>
<comment type="caution">
    <text evidence="8">The sequence shown here is derived from an EMBL/GenBank/DDBJ whole genome shotgun (WGS) entry which is preliminary data.</text>
</comment>
<sequence length="168" mass="18495">MAYEAGAGHNHSDWDIDDSPAPEVTTFDEYEEWPDGDCRYAYRADCVEAQRHQSRWVMRNENCPKPHIMKKSCLGVLACSLRCVPDTGERLYLRPAKTQHDAAESAGQSVPKLSLSRKAGVAALPGLLWSLGQALLAPHKLGDTVPGQGLPRPPAPDTMLRPYVGWCV</sequence>
<dbReference type="SUPFAM" id="SSF90073">
    <property type="entry name" value="GCM domain"/>
    <property type="match status" value="1"/>
</dbReference>
<dbReference type="InterPro" id="IPR043020">
    <property type="entry name" value="GCM_large"/>
</dbReference>
<dbReference type="PROSITE" id="PS50807">
    <property type="entry name" value="GCM"/>
    <property type="match status" value="1"/>
</dbReference>
<dbReference type="OrthoDB" id="6241117at2759"/>
<dbReference type="GO" id="GO:0042063">
    <property type="term" value="P:gliogenesis"/>
    <property type="evidence" value="ECO:0007669"/>
    <property type="project" value="TreeGrafter"/>
</dbReference>
<feature type="region of interest" description="Disordered" evidence="6">
    <location>
        <begin position="1"/>
        <end position="20"/>
    </location>
</feature>
<evidence type="ECO:0000256" key="1">
    <source>
        <dbReference type="ARBA" id="ARBA00022473"/>
    </source>
</evidence>
<protein>
    <recommendedName>
        <fullName evidence="7">GCM domain-containing protein</fullName>
    </recommendedName>
</protein>
<dbReference type="Proteomes" id="UP000821853">
    <property type="component" value="Chromosome 10"/>
</dbReference>
<keyword evidence="9" id="KW-1185">Reference proteome</keyword>
<evidence type="ECO:0000259" key="7">
    <source>
        <dbReference type="PROSITE" id="PS50807"/>
    </source>
</evidence>